<comment type="caution">
    <text evidence="2">The sequence shown here is derived from an EMBL/GenBank/DDBJ whole genome shotgun (WGS) entry which is preliminary data.</text>
</comment>
<proteinExistence type="predicted"/>
<feature type="compositionally biased region" description="Polar residues" evidence="1">
    <location>
        <begin position="1"/>
        <end position="11"/>
    </location>
</feature>
<keyword evidence="3" id="KW-1185">Reference proteome</keyword>
<organism evidence="2 3">
    <name type="scientific">Roseisolibacter agri</name>
    <dbReference type="NCBI Taxonomy" id="2014610"/>
    <lineage>
        <taxon>Bacteria</taxon>
        <taxon>Pseudomonadati</taxon>
        <taxon>Gemmatimonadota</taxon>
        <taxon>Gemmatimonadia</taxon>
        <taxon>Gemmatimonadales</taxon>
        <taxon>Gemmatimonadaceae</taxon>
        <taxon>Roseisolibacter</taxon>
    </lineage>
</organism>
<evidence type="ECO:0000313" key="2">
    <source>
        <dbReference type="EMBL" id="GLC25718.1"/>
    </source>
</evidence>
<gene>
    <name evidence="2" type="ORF">rosag_22310</name>
</gene>
<dbReference type="EMBL" id="BRXS01000003">
    <property type="protein sequence ID" value="GLC25718.1"/>
    <property type="molecule type" value="Genomic_DNA"/>
</dbReference>
<evidence type="ECO:0000313" key="3">
    <source>
        <dbReference type="Proteomes" id="UP001161325"/>
    </source>
</evidence>
<name>A0AA37QH74_9BACT</name>
<evidence type="ECO:0000256" key="1">
    <source>
        <dbReference type="SAM" id="MobiDB-lite"/>
    </source>
</evidence>
<reference evidence="2" key="1">
    <citation type="submission" date="2022-08" db="EMBL/GenBank/DDBJ databases">
        <title>Draft genome sequencing of Roseisolibacter agri AW1220.</title>
        <authorList>
            <person name="Tobiishi Y."/>
            <person name="Tonouchi A."/>
        </authorList>
    </citation>
    <scope>NUCLEOTIDE SEQUENCE</scope>
    <source>
        <strain evidence="2">AW1220</strain>
    </source>
</reference>
<dbReference type="Proteomes" id="UP001161325">
    <property type="component" value="Unassembled WGS sequence"/>
</dbReference>
<protein>
    <submittedName>
        <fullName evidence="2">Uncharacterized protein</fullName>
    </submittedName>
</protein>
<dbReference type="RefSeq" id="WP_284350179.1">
    <property type="nucleotide sequence ID" value="NZ_BRXS01000003.1"/>
</dbReference>
<feature type="region of interest" description="Disordered" evidence="1">
    <location>
        <begin position="1"/>
        <end position="20"/>
    </location>
</feature>
<sequence length="90" mass="9500">MTTPESTSTPREVTDDEGTTWSCVQAFAGLSDDDAAREAAERAAEGDGKLAVVCTPRGGAQSVRVELPPDWASLPDERLLAAIAAARQER</sequence>
<dbReference type="AlphaFoldDB" id="A0AA37QH74"/>
<accession>A0AA37QH74</accession>